<keyword evidence="8" id="KW-1185">Reference proteome</keyword>
<feature type="transmembrane region" description="Helical" evidence="5">
    <location>
        <begin position="83"/>
        <end position="108"/>
    </location>
</feature>
<dbReference type="InterPro" id="IPR006977">
    <property type="entry name" value="Yip1_dom"/>
</dbReference>
<comment type="caution">
    <text evidence="7">The sequence shown here is derived from an EMBL/GenBank/DDBJ whole genome shotgun (WGS) entry which is preliminary data.</text>
</comment>
<feature type="transmembrane region" description="Helical" evidence="5">
    <location>
        <begin position="173"/>
        <end position="198"/>
    </location>
</feature>
<accession>A0ABY0IRX9</accession>
<evidence type="ECO:0000256" key="1">
    <source>
        <dbReference type="ARBA" id="ARBA00004141"/>
    </source>
</evidence>
<evidence type="ECO:0000256" key="2">
    <source>
        <dbReference type="ARBA" id="ARBA00022692"/>
    </source>
</evidence>
<dbReference type="EMBL" id="SHKM01000001">
    <property type="protein sequence ID" value="RZT89243.1"/>
    <property type="molecule type" value="Genomic_DNA"/>
</dbReference>
<gene>
    <name evidence="7" type="ORF">EV678_0023</name>
</gene>
<evidence type="ECO:0000256" key="4">
    <source>
        <dbReference type="ARBA" id="ARBA00023136"/>
    </source>
</evidence>
<keyword evidence="3 5" id="KW-1133">Transmembrane helix</keyword>
<evidence type="ECO:0000256" key="3">
    <source>
        <dbReference type="ARBA" id="ARBA00022989"/>
    </source>
</evidence>
<keyword evidence="4 5" id="KW-0472">Membrane</keyword>
<evidence type="ECO:0000313" key="7">
    <source>
        <dbReference type="EMBL" id="RZT89243.1"/>
    </source>
</evidence>
<keyword evidence="2 5" id="KW-0812">Transmembrane</keyword>
<evidence type="ECO:0000259" key="6">
    <source>
        <dbReference type="Pfam" id="PF04893"/>
    </source>
</evidence>
<name>A0ABY0IRX9_9RHOO</name>
<evidence type="ECO:0000313" key="8">
    <source>
        <dbReference type="Proteomes" id="UP000292136"/>
    </source>
</evidence>
<dbReference type="Pfam" id="PF04893">
    <property type="entry name" value="Yip1"/>
    <property type="match status" value="1"/>
</dbReference>
<sequence length="199" mass="21789">MDIQQQPMEAPRLLSGWMMGSAGTQENHDILWDDVEHLPSAAVSFLLIALPLSLLLPVMANFAGNAYGNRIIAGFIAPSWERLLLILAWELLMVPLLAGVAHLAGRFFQVPVNRRQAFLVVTLSTIPLWLASLALAVPSLIFILITGMVALALSSYAMYRCIRRLLAVEDDCLATLFCGVIMVCALPAWTVILALVLIH</sequence>
<comment type="subcellular location">
    <subcellularLocation>
        <location evidence="1">Membrane</location>
        <topology evidence="1">Multi-pass membrane protein</topology>
    </subcellularLocation>
</comment>
<dbReference type="RefSeq" id="WP_165397422.1">
    <property type="nucleotide sequence ID" value="NZ_SHKM01000001.1"/>
</dbReference>
<feature type="domain" description="Yip1" evidence="6">
    <location>
        <begin position="39"/>
        <end position="189"/>
    </location>
</feature>
<protein>
    <submittedName>
        <fullName evidence="7">Yip1-like protein</fullName>
    </submittedName>
</protein>
<organism evidence="7 8">
    <name type="scientific">Azospira oryzae</name>
    <dbReference type="NCBI Taxonomy" id="146939"/>
    <lineage>
        <taxon>Bacteria</taxon>
        <taxon>Pseudomonadati</taxon>
        <taxon>Pseudomonadota</taxon>
        <taxon>Betaproteobacteria</taxon>
        <taxon>Rhodocyclales</taxon>
        <taxon>Rhodocyclaceae</taxon>
        <taxon>Azospira</taxon>
    </lineage>
</organism>
<feature type="transmembrane region" description="Helical" evidence="5">
    <location>
        <begin position="128"/>
        <end position="153"/>
    </location>
</feature>
<dbReference type="Proteomes" id="UP000292136">
    <property type="component" value="Unassembled WGS sequence"/>
</dbReference>
<proteinExistence type="predicted"/>
<reference evidence="7 8" key="1">
    <citation type="submission" date="2019-02" db="EMBL/GenBank/DDBJ databases">
        <title>Genomic Encyclopedia of Type Strains, Phase IV (KMG-IV): sequencing the most valuable type-strain genomes for metagenomic binning, comparative biology and taxonomic classification.</title>
        <authorList>
            <person name="Goeker M."/>
        </authorList>
    </citation>
    <scope>NUCLEOTIDE SEQUENCE [LARGE SCALE GENOMIC DNA]</scope>
    <source>
        <strain evidence="7 8">DSM 21223</strain>
    </source>
</reference>
<evidence type="ECO:0000256" key="5">
    <source>
        <dbReference type="SAM" id="Phobius"/>
    </source>
</evidence>
<feature type="transmembrane region" description="Helical" evidence="5">
    <location>
        <begin position="41"/>
        <end position="62"/>
    </location>
</feature>